<dbReference type="GeneID" id="25325928"/>
<evidence type="ECO:0000313" key="2">
    <source>
        <dbReference type="Proteomes" id="UP000054342"/>
    </source>
</evidence>
<organism evidence="1 2">
    <name type="scientific">Exophiala xenobiotica</name>
    <dbReference type="NCBI Taxonomy" id="348802"/>
    <lineage>
        <taxon>Eukaryota</taxon>
        <taxon>Fungi</taxon>
        <taxon>Dikarya</taxon>
        <taxon>Ascomycota</taxon>
        <taxon>Pezizomycotina</taxon>
        <taxon>Eurotiomycetes</taxon>
        <taxon>Chaetothyriomycetidae</taxon>
        <taxon>Chaetothyriales</taxon>
        <taxon>Herpotrichiellaceae</taxon>
        <taxon>Exophiala</taxon>
    </lineage>
</organism>
<sequence>MYTSSTMSSPSRRAPLRRTSSPDALFLAPPHSHDPSHVSHVAALPSSMLLQLPEAVQEQLWTLQESTSIVYASYIRLQELLDERFDRLVELPFGRKTGTVSYSEGAFFNYVNHLAAERRYLLEDAHPDWKHKASRAGLQQYGDLLLTFRGKEMTVAEWFSQLQTAEAFWTHAAKETELPDFESTILEYQSQTTTPSSECSDEAEDLSGAAVPAGREVVDSERLGLGISKALGEI</sequence>
<keyword evidence="2" id="KW-1185">Reference proteome</keyword>
<gene>
    <name evidence="1" type="ORF">PV05_04020</name>
</gene>
<dbReference type="HOGENOM" id="CLU_081619_0_0_1"/>
<proteinExistence type="predicted"/>
<dbReference type="AlphaFoldDB" id="A0A0D2EV71"/>
<protein>
    <submittedName>
        <fullName evidence="1">Uncharacterized protein</fullName>
    </submittedName>
</protein>
<dbReference type="Proteomes" id="UP000054342">
    <property type="component" value="Unassembled WGS sequence"/>
</dbReference>
<dbReference type="EMBL" id="KN847318">
    <property type="protein sequence ID" value="KIW59578.1"/>
    <property type="molecule type" value="Genomic_DNA"/>
</dbReference>
<dbReference type="RefSeq" id="XP_013320162.1">
    <property type="nucleotide sequence ID" value="XM_013464708.1"/>
</dbReference>
<reference evidence="1 2" key="1">
    <citation type="submission" date="2015-01" db="EMBL/GenBank/DDBJ databases">
        <title>The Genome Sequence of Exophiala xenobiotica CBS118157.</title>
        <authorList>
            <consortium name="The Broad Institute Genomics Platform"/>
            <person name="Cuomo C."/>
            <person name="de Hoog S."/>
            <person name="Gorbushina A."/>
            <person name="Stielow B."/>
            <person name="Teixiera M."/>
            <person name="Abouelleil A."/>
            <person name="Chapman S.B."/>
            <person name="Priest M."/>
            <person name="Young S.K."/>
            <person name="Wortman J."/>
            <person name="Nusbaum C."/>
            <person name="Birren B."/>
        </authorList>
    </citation>
    <scope>NUCLEOTIDE SEQUENCE [LARGE SCALE GENOMIC DNA]</scope>
    <source>
        <strain evidence="1 2">CBS 118157</strain>
    </source>
</reference>
<dbReference type="OrthoDB" id="4148961at2759"/>
<accession>A0A0D2EV71</accession>
<name>A0A0D2EV71_9EURO</name>
<evidence type="ECO:0000313" key="1">
    <source>
        <dbReference type="EMBL" id="KIW59578.1"/>
    </source>
</evidence>